<protein>
    <submittedName>
        <fullName evidence="3">Serine protease</fullName>
    </submittedName>
</protein>
<feature type="region of interest" description="Disordered" evidence="2">
    <location>
        <begin position="200"/>
        <end position="226"/>
    </location>
</feature>
<comment type="caution">
    <text evidence="3">The sequence shown here is derived from an EMBL/GenBank/DDBJ whole genome shotgun (WGS) entry which is preliminary data.</text>
</comment>
<evidence type="ECO:0000313" key="4">
    <source>
        <dbReference type="Proteomes" id="UP001523234"/>
    </source>
</evidence>
<dbReference type="Gene3D" id="2.40.10.10">
    <property type="entry name" value="Trypsin-like serine proteases"/>
    <property type="match status" value="1"/>
</dbReference>
<organism evidence="3 4">
    <name type="scientific">Fructobacillus apis</name>
    <dbReference type="NCBI Taxonomy" id="2935017"/>
    <lineage>
        <taxon>Bacteria</taxon>
        <taxon>Bacillati</taxon>
        <taxon>Bacillota</taxon>
        <taxon>Bacilli</taxon>
        <taxon>Lactobacillales</taxon>
        <taxon>Lactobacillaceae</taxon>
        <taxon>Fructobacillus</taxon>
    </lineage>
</organism>
<dbReference type="Pfam" id="PF13365">
    <property type="entry name" value="Trypsin_2"/>
    <property type="match status" value="1"/>
</dbReference>
<keyword evidence="1" id="KW-0378">Hydrolase</keyword>
<dbReference type="InterPro" id="IPR009003">
    <property type="entry name" value="Peptidase_S1_PA"/>
</dbReference>
<keyword evidence="3" id="KW-0645">Protease</keyword>
<sequence length="226" mass="24964">MAGPEAVRYPYGHQYRGQSVSVRADYFDQALRPEGDAGDNDLALIRLNMPVFGADVLPLAEFRPQDVNREVVSAVGFPSSLGYGHNGGPGNDNDNMYVDYGTIEAMTNRQLLTQNVDWTNGQSGGPILNSQNQVVGIISASNEYGNFATRIDADLNCWIQQQLTNHDEELAPSSARGRWRQLGNRRVYFDADGVAVRITTQRDGNDGEEPLDLSIPKNKNHTHDEL</sequence>
<name>A0ABT0ZR45_9LACO</name>
<gene>
    <name evidence="3" type="ORF">NFX39_05130</name>
</gene>
<proteinExistence type="predicted"/>
<accession>A0ABT0ZR45</accession>
<dbReference type="InterPro" id="IPR043504">
    <property type="entry name" value="Peptidase_S1_PA_chymotrypsin"/>
</dbReference>
<evidence type="ECO:0000313" key="3">
    <source>
        <dbReference type="EMBL" id="MCO0832461.1"/>
    </source>
</evidence>
<dbReference type="EMBL" id="JAMWYK010000006">
    <property type="protein sequence ID" value="MCO0832461.1"/>
    <property type="molecule type" value="Genomic_DNA"/>
</dbReference>
<reference evidence="3 4" key="1">
    <citation type="submission" date="2022-06" db="EMBL/GenBank/DDBJ databases">
        <title>Fructobacillus taiwanensis sp. nov., isolated from the honeybee.</title>
        <authorList>
            <person name="Chen Y.-S."/>
            <person name="Wang L.-T."/>
            <person name="Lee Y.-S."/>
            <person name="Chang Y.-C."/>
            <person name="Wu H.-C."/>
            <person name="Liao C.-Y."/>
            <person name="Chen W.-H."/>
            <person name="Deng J.-N."/>
            <person name="Wang Y.-H."/>
        </authorList>
    </citation>
    <scope>NUCLEOTIDE SEQUENCE [LARGE SCALE GENOMIC DNA]</scope>
    <source>
        <strain evidence="3 4">W13</strain>
    </source>
</reference>
<dbReference type="GO" id="GO:0006508">
    <property type="term" value="P:proteolysis"/>
    <property type="evidence" value="ECO:0007669"/>
    <property type="project" value="UniProtKB-KW"/>
</dbReference>
<keyword evidence="4" id="KW-1185">Reference proteome</keyword>
<dbReference type="GO" id="GO:0008233">
    <property type="term" value="F:peptidase activity"/>
    <property type="evidence" value="ECO:0007669"/>
    <property type="project" value="UniProtKB-KW"/>
</dbReference>
<dbReference type="Proteomes" id="UP001523234">
    <property type="component" value="Unassembled WGS sequence"/>
</dbReference>
<dbReference type="SUPFAM" id="SSF50494">
    <property type="entry name" value="Trypsin-like serine proteases"/>
    <property type="match status" value="1"/>
</dbReference>
<keyword evidence="1" id="KW-0720">Serine protease</keyword>
<evidence type="ECO:0000256" key="1">
    <source>
        <dbReference type="ARBA" id="ARBA00022825"/>
    </source>
</evidence>
<evidence type="ECO:0000256" key="2">
    <source>
        <dbReference type="SAM" id="MobiDB-lite"/>
    </source>
</evidence>
<dbReference type="RefSeq" id="WP_252443764.1">
    <property type="nucleotide sequence ID" value="NZ_JAMWYK010000006.1"/>
</dbReference>